<dbReference type="KEGG" id="clec:106661817"/>
<dbReference type="OrthoDB" id="365640at2759"/>
<dbReference type="GO" id="GO:0036064">
    <property type="term" value="C:ciliary basal body"/>
    <property type="evidence" value="ECO:0007669"/>
    <property type="project" value="TreeGrafter"/>
</dbReference>
<sequence length="334" mass="37599">MVEVQQQDLPRATPAWPPGHQYGLPCKCQQICGKKRMRYIQPAIPISYKPLKVYRPPEIKMPDGTTYNMSYEAFDPKLIRTCRGKPSFTKENLSTSGAFSDKTTHKMSYGAWPNLKRPEIQYPKDHKLVGDGPISEMTTNRHDYTPKPLEAIRKIIQPCALGMSKSKMENATIHTMSYKNPDMSRFEPPQSYKPIKTYFPPDSPLEGETVHRLSYMPWELPPKEDMPWTKKGSYQKPCIPLDGNTIYNGSYIPPGRLEEDPLGHCIGCYCLTPIECLNSEGDPPKNTLVCPEGVDPNSDQRNTDNNDQVAKADVCPDPKCGTEAGNVEDKVLGC</sequence>
<dbReference type="GeneID" id="106661817"/>
<feature type="region of interest" description="Disordered" evidence="2">
    <location>
        <begin position="290"/>
        <end position="310"/>
    </location>
</feature>
<proteinExistence type="inferred from homology"/>
<dbReference type="AlphaFoldDB" id="A0A8I6RBR4"/>
<dbReference type="Proteomes" id="UP000494040">
    <property type="component" value="Unassembled WGS sequence"/>
</dbReference>
<feature type="compositionally biased region" description="Polar residues" evidence="2">
    <location>
        <begin position="297"/>
        <end position="308"/>
    </location>
</feature>
<evidence type="ECO:0000313" key="4">
    <source>
        <dbReference type="Proteomes" id="UP000494040"/>
    </source>
</evidence>
<evidence type="ECO:0000313" key="3">
    <source>
        <dbReference type="EnsemblMetazoa" id="XP_014240966.1"/>
    </source>
</evidence>
<dbReference type="GO" id="GO:0036126">
    <property type="term" value="C:sperm flagellum"/>
    <property type="evidence" value="ECO:0007669"/>
    <property type="project" value="TreeGrafter"/>
</dbReference>
<accession>A0A8I6RBR4</accession>
<evidence type="ECO:0000256" key="2">
    <source>
        <dbReference type="SAM" id="MobiDB-lite"/>
    </source>
</evidence>
<dbReference type="EnsemblMetazoa" id="XM_014385480.1">
    <property type="protein sequence ID" value="XP_014240966.1"/>
    <property type="gene ID" value="LOC106661817"/>
</dbReference>
<dbReference type="RefSeq" id="XP_014240966.1">
    <property type="nucleotide sequence ID" value="XM_014385480.1"/>
</dbReference>
<keyword evidence="4" id="KW-1185">Reference proteome</keyword>
<protein>
    <submittedName>
        <fullName evidence="3">Uncharacterized protein</fullName>
    </submittedName>
</protein>
<dbReference type="PANTHER" id="PTHR31516:SF17">
    <property type="entry name" value="STABILIZER OF AXONEMAL MICROTUBULES 2"/>
    <property type="match status" value="1"/>
</dbReference>
<dbReference type="GO" id="GO:0005879">
    <property type="term" value="C:axonemal microtubule"/>
    <property type="evidence" value="ECO:0007669"/>
    <property type="project" value="TreeGrafter"/>
</dbReference>
<organism evidence="3 4">
    <name type="scientific">Cimex lectularius</name>
    <name type="common">Bed bug</name>
    <name type="synonym">Acanthia lectularia</name>
    <dbReference type="NCBI Taxonomy" id="79782"/>
    <lineage>
        <taxon>Eukaryota</taxon>
        <taxon>Metazoa</taxon>
        <taxon>Ecdysozoa</taxon>
        <taxon>Arthropoda</taxon>
        <taxon>Hexapoda</taxon>
        <taxon>Insecta</taxon>
        <taxon>Pterygota</taxon>
        <taxon>Neoptera</taxon>
        <taxon>Paraneoptera</taxon>
        <taxon>Hemiptera</taxon>
        <taxon>Heteroptera</taxon>
        <taxon>Panheteroptera</taxon>
        <taxon>Cimicomorpha</taxon>
        <taxon>Cimicidae</taxon>
        <taxon>Cimex</taxon>
    </lineage>
</organism>
<name>A0A8I6RBR4_CIMLE</name>
<dbReference type="GO" id="GO:0005814">
    <property type="term" value="C:centriole"/>
    <property type="evidence" value="ECO:0007669"/>
    <property type="project" value="TreeGrafter"/>
</dbReference>
<reference evidence="3" key="1">
    <citation type="submission" date="2022-01" db="UniProtKB">
        <authorList>
            <consortium name="EnsemblMetazoa"/>
        </authorList>
    </citation>
    <scope>IDENTIFICATION</scope>
</reference>
<dbReference type="GO" id="GO:0008017">
    <property type="term" value="F:microtubule binding"/>
    <property type="evidence" value="ECO:0007669"/>
    <property type="project" value="InterPro"/>
</dbReference>
<dbReference type="OMA" id="CETRRNC"/>
<dbReference type="InterPro" id="IPR033336">
    <property type="entry name" value="SAXO1/2"/>
</dbReference>
<dbReference type="PANTHER" id="PTHR31516">
    <property type="entry name" value="STABILIZER OF AXONEMAL MICROTUBULES 2"/>
    <property type="match status" value="1"/>
</dbReference>
<comment type="similarity">
    <text evidence="1">Belongs to the FAM154 family.</text>
</comment>
<evidence type="ECO:0000256" key="1">
    <source>
        <dbReference type="ARBA" id="ARBA00008738"/>
    </source>
</evidence>